<sequence>MGHGQAAAQLRGGLMAAVTIWLVLPFLLSAAATWLARGYALGKSLLDHPGERRSHAVATPRGGGISIVACVLLGMAWIAVAHPAHRVSMAGLATGLMLVGGIGWLDDHRPLSPLLRLFIQALAALILGWVLYQATGAIQYAALAFVAVMVLVNVWNFMDGINGLAASQAAIAAFGYAWLLGAGPWLWLAAVLFASICGFLPFNFPRARIFLGDVGSGALGYMLAVLLAAAFSLSPAPGPALFLLLLPLSAFLIDAGFTLCMRILAGERWWEPHVQHLYQGWVRKVGGHAGVTLAYAVFSLLAVILMLAAVGWTAFWIVAGAITWYAAGILVWARLRKDVQLSKEAGQ</sequence>
<feature type="transmembrane region" description="Helical" evidence="7">
    <location>
        <begin position="314"/>
        <end position="333"/>
    </location>
</feature>
<evidence type="ECO:0000313" key="9">
    <source>
        <dbReference type="Proteomes" id="UP001429354"/>
    </source>
</evidence>
<dbReference type="PANTHER" id="PTHR22926:SF3">
    <property type="entry name" value="UNDECAPRENYL-PHOSPHATE ALPHA-N-ACETYLGLUCOSAMINYL 1-PHOSPHATE TRANSFERASE"/>
    <property type="match status" value="1"/>
</dbReference>
<evidence type="ECO:0000256" key="6">
    <source>
        <dbReference type="ARBA" id="ARBA00023136"/>
    </source>
</evidence>
<keyword evidence="5 7" id="KW-1133">Transmembrane helix</keyword>
<keyword evidence="3" id="KW-0808">Transferase</keyword>
<feature type="transmembrane region" description="Helical" evidence="7">
    <location>
        <begin position="185"/>
        <end position="202"/>
    </location>
</feature>
<feature type="transmembrane region" description="Helical" evidence="7">
    <location>
        <begin position="114"/>
        <end position="132"/>
    </location>
</feature>
<dbReference type="InterPro" id="IPR000715">
    <property type="entry name" value="Glycosyl_transferase_4"/>
</dbReference>
<keyword evidence="2" id="KW-1003">Cell membrane</keyword>
<evidence type="ECO:0000256" key="1">
    <source>
        <dbReference type="ARBA" id="ARBA00004651"/>
    </source>
</evidence>
<dbReference type="PANTHER" id="PTHR22926">
    <property type="entry name" value="PHOSPHO-N-ACETYLMURAMOYL-PENTAPEPTIDE-TRANSFERASE"/>
    <property type="match status" value="1"/>
</dbReference>
<evidence type="ECO:0000256" key="3">
    <source>
        <dbReference type="ARBA" id="ARBA00022679"/>
    </source>
</evidence>
<proteinExistence type="predicted"/>
<keyword evidence="6 7" id="KW-0472">Membrane</keyword>
<gene>
    <name evidence="8" type="ORF">DT603_01290</name>
</gene>
<evidence type="ECO:0000256" key="5">
    <source>
        <dbReference type="ARBA" id="ARBA00022989"/>
    </source>
</evidence>
<dbReference type="Proteomes" id="UP001429354">
    <property type="component" value="Unassembled WGS sequence"/>
</dbReference>
<feature type="transmembrane region" description="Helical" evidence="7">
    <location>
        <begin position="12"/>
        <end position="36"/>
    </location>
</feature>
<dbReference type="Pfam" id="PF00953">
    <property type="entry name" value="Glycos_transf_4"/>
    <property type="match status" value="1"/>
</dbReference>
<feature type="transmembrane region" description="Helical" evidence="7">
    <location>
        <begin position="214"/>
        <end position="234"/>
    </location>
</feature>
<feature type="transmembrane region" description="Helical" evidence="7">
    <location>
        <begin position="62"/>
        <end position="81"/>
    </location>
</feature>
<evidence type="ECO:0000256" key="2">
    <source>
        <dbReference type="ARBA" id="ARBA00022475"/>
    </source>
</evidence>
<organism evidence="8 9">
    <name type="scientific">Pseudoxanthomonas gei</name>
    <dbReference type="NCBI Taxonomy" id="1383030"/>
    <lineage>
        <taxon>Bacteria</taxon>
        <taxon>Pseudomonadati</taxon>
        <taxon>Pseudomonadota</taxon>
        <taxon>Gammaproteobacteria</taxon>
        <taxon>Lysobacterales</taxon>
        <taxon>Lysobacteraceae</taxon>
        <taxon>Pseudoxanthomonas</taxon>
    </lineage>
</organism>
<evidence type="ECO:0000256" key="4">
    <source>
        <dbReference type="ARBA" id="ARBA00022692"/>
    </source>
</evidence>
<feature type="transmembrane region" description="Helical" evidence="7">
    <location>
        <begin position="138"/>
        <end position="155"/>
    </location>
</feature>
<name>A0ABX0AA75_9GAMM</name>
<keyword evidence="9" id="KW-1185">Reference proteome</keyword>
<feature type="transmembrane region" description="Helical" evidence="7">
    <location>
        <begin position="87"/>
        <end position="105"/>
    </location>
</feature>
<feature type="transmembrane region" description="Helical" evidence="7">
    <location>
        <begin position="240"/>
        <end position="264"/>
    </location>
</feature>
<dbReference type="EMBL" id="QOVG01000001">
    <property type="protein sequence ID" value="NDK37480.1"/>
    <property type="molecule type" value="Genomic_DNA"/>
</dbReference>
<feature type="transmembrane region" description="Helical" evidence="7">
    <location>
        <begin position="285"/>
        <end position="308"/>
    </location>
</feature>
<comment type="caution">
    <text evidence="8">The sequence shown here is derived from an EMBL/GenBank/DDBJ whole genome shotgun (WGS) entry which is preliminary data.</text>
</comment>
<accession>A0ABX0AA75</accession>
<evidence type="ECO:0000313" key="8">
    <source>
        <dbReference type="EMBL" id="NDK37480.1"/>
    </source>
</evidence>
<protein>
    <submittedName>
        <fullName evidence="8">Lipopolysaccharide biosynthesis protein</fullName>
    </submittedName>
</protein>
<reference evidence="8 9" key="1">
    <citation type="submission" date="2018-07" db="EMBL/GenBank/DDBJ databases">
        <title>Whole genome Sequencing of Pseudoxanthomonas gei KCTC 32298 (T).</title>
        <authorList>
            <person name="Kumar S."/>
            <person name="Bansal K."/>
            <person name="Kaur A."/>
            <person name="Patil P."/>
            <person name="Sharma S."/>
            <person name="Patil P.B."/>
        </authorList>
    </citation>
    <scope>NUCLEOTIDE SEQUENCE [LARGE SCALE GENOMIC DNA]</scope>
    <source>
        <strain evidence="8 9">KCTC 32298</strain>
    </source>
</reference>
<evidence type="ECO:0000256" key="7">
    <source>
        <dbReference type="SAM" id="Phobius"/>
    </source>
</evidence>
<comment type="subcellular location">
    <subcellularLocation>
        <location evidence="1">Cell membrane</location>
        <topology evidence="1">Multi-pass membrane protein</topology>
    </subcellularLocation>
</comment>
<keyword evidence="4 7" id="KW-0812">Transmembrane</keyword>